<gene>
    <name evidence="3" type="ORF">IFO66_04950</name>
</gene>
<dbReference type="RefSeq" id="WP_192024053.1">
    <property type="nucleotide sequence ID" value="NZ_JACYTN010000002.1"/>
</dbReference>
<protein>
    <submittedName>
        <fullName evidence="3">Uncharacterized protein</fullName>
    </submittedName>
</protein>
<name>A0ABR9AU61_9BACL</name>
<dbReference type="Proteomes" id="UP000634529">
    <property type="component" value="Unassembled WGS sequence"/>
</dbReference>
<feature type="region of interest" description="Disordered" evidence="1">
    <location>
        <begin position="1"/>
        <end position="26"/>
    </location>
</feature>
<organism evidence="3 4">
    <name type="scientific">Paenibacillus arenosi</name>
    <dbReference type="NCBI Taxonomy" id="2774142"/>
    <lineage>
        <taxon>Bacteria</taxon>
        <taxon>Bacillati</taxon>
        <taxon>Bacillota</taxon>
        <taxon>Bacilli</taxon>
        <taxon>Bacillales</taxon>
        <taxon>Paenibacillaceae</taxon>
        <taxon>Paenibacillus</taxon>
    </lineage>
</organism>
<keyword evidence="2" id="KW-1133">Transmembrane helix</keyword>
<proteinExistence type="predicted"/>
<comment type="caution">
    <text evidence="3">The sequence shown here is derived from an EMBL/GenBank/DDBJ whole genome shotgun (WGS) entry which is preliminary data.</text>
</comment>
<keyword evidence="4" id="KW-1185">Reference proteome</keyword>
<feature type="transmembrane region" description="Helical" evidence="2">
    <location>
        <begin position="45"/>
        <end position="65"/>
    </location>
</feature>
<dbReference type="EMBL" id="JACYTN010000002">
    <property type="protein sequence ID" value="MBD8497649.1"/>
    <property type="molecule type" value="Genomic_DNA"/>
</dbReference>
<evidence type="ECO:0000313" key="4">
    <source>
        <dbReference type="Proteomes" id="UP000634529"/>
    </source>
</evidence>
<evidence type="ECO:0000256" key="1">
    <source>
        <dbReference type="SAM" id="MobiDB-lite"/>
    </source>
</evidence>
<keyword evidence="2" id="KW-0472">Membrane</keyword>
<evidence type="ECO:0000313" key="3">
    <source>
        <dbReference type="EMBL" id="MBD8497649.1"/>
    </source>
</evidence>
<reference evidence="3 4" key="1">
    <citation type="submission" date="2020-09" db="EMBL/GenBank/DDBJ databases">
        <title>Paenibacillus sp. CAU 1523 isolated from sand of Haeundae Beach.</title>
        <authorList>
            <person name="Kim W."/>
        </authorList>
    </citation>
    <scope>NUCLEOTIDE SEQUENCE [LARGE SCALE GENOMIC DNA]</scope>
    <source>
        <strain evidence="3 4">CAU 1523</strain>
    </source>
</reference>
<keyword evidence="2" id="KW-0812">Transmembrane</keyword>
<accession>A0ABR9AU61</accession>
<evidence type="ECO:0000256" key="2">
    <source>
        <dbReference type="SAM" id="Phobius"/>
    </source>
</evidence>
<sequence>MNNNTQEQLPIGSEPTKECEELDEEDENAAHRQLMYQIDKWSSKLLKLLLIVSLLGVVTQVSMHIPVFRNWFSKVERLEGVPYIK</sequence>